<dbReference type="GO" id="GO:0016301">
    <property type="term" value="F:kinase activity"/>
    <property type="evidence" value="ECO:0007669"/>
    <property type="project" value="UniProtKB-KW"/>
</dbReference>
<sequence>MLVLDGDHMELIVKGQMREFAKILPIVKLIDLSSNKFQGEIPPQMTNLSTLGTLNLSRNQLTGKIPEKIGAMQALETLDLSCNHLSGPIPPSMSSITLLHYLNLSHNLLSGPIPTTNQFQTFNDPSIYEGNPGLCGLPLSTECSTPDDDFKDEEDRRKGEGKEEGQDEDGLEKLWFLMSMGLGFPVGFWAICGSLALKKSWRHAYFRFVEETNDKLYVFIAVNVTRLQRRMERNRHHA</sequence>
<evidence type="ECO:0000256" key="9">
    <source>
        <dbReference type="ARBA" id="ARBA00023170"/>
    </source>
</evidence>
<keyword evidence="6" id="KW-0677">Repeat</keyword>
<evidence type="ECO:0000256" key="1">
    <source>
        <dbReference type="ARBA" id="ARBA00004479"/>
    </source>
</evidence>
<keyword evidence="8 12" id="KW-0472">Membrane</keyword>
<keyword evidence="3" id="KW-0433">Leucine-rich repeat</keyword>
<evidence type="ECO:0000256" key="7">
    <source>
        <dbReference type="ARBA" id="ARBA00022989"/>
    </source>
</evidence>
<dbReference type="Gene3D" id="3.80.10.10">
    <property type="entry name" value="Ribonuclease Inhibitor"/>
    <property type="match status" value="1"/>
</dbReference>
<evidence type="ECO:0000256" key="12">
    <source>
        <dbReference type="SAM" id="Phobius"/>
    </source>
</evidence>
<proteinExistence type="inferred from homology"/>
<evidence type="ECO:0000313" key="14">
    <source>
        <dbReference type="Proteomes" id="UP000288805"/>
    </source>
</evidence>
<protein>
    <submittedName>
        <fullName evidence="13">Leucine-rich repeat receptor-like kinase protein FLORAL ORGAN NUMBER1</fullName>
    </submittedName>
</protein>
<dbReference type="GO" id="GO:0016020">
    <property type="term" value="C:membrane"/>
    <property type="evidence" value="ECO:0007669"/>
    <property type="project" value="UniProtKB-SubCell"/>
</dbReference>
<keyword evidence="13" id="KW-0808">Transferase</keyword>
<dbReference type="InterPro" id="IPR032675">
    <property type="entry name" value="LRR_dom_sf"/>
</dbReference>
<reference evidence="13 14" key="1">
    <citation type="journal article" date="2018" name="PLoS Genet.">
        <title>Population sequencing reveals clonal diversity and ancestral inbreeding in the grapevine cultivar Chardonnay.</title>
        <authorList>
            <person name="Roach M.J."/>
            <person name="Johnson D.L."/>
            <person name="Bohlmann J."/>
            <person name="van Vuuren H.J."/>
            <person name="Jones S.J."/>
            <person name="Pretorius I.S."/>
            <person name="Schmidt S.A."/>
            <person name="Borneman A.R."/>
        </authorList>
    </citation>
    <scope>NUCLEOTIDE SEQUENCE [LARGE SCALE GENOMIC DNA]</scope>
    <source>
        <strain evidence="14">cv. Chardonnay</strain>
        <tissue evidence="13">Leaf</tissue>
    </source>
</reference>
<dbReference type="Pfam" id="PF00560">
    <property type="entry name" value="LRR_1"/>
    <property type="match status" value="1"/>
</dbReference>
<dbReference type="Pfam" id="PF13855">
    <property type="entry name" value="LRR_8"/>
    <property type="match status" value="1"/>
</dbReference>
<dbReference type="FunFam" id="3.80.10.10:FF:000111">
    <property type="entry name" value="LRR receptor-like serine/threonine-protein kinase ERECTA"/>
    <property type="match status" value="1"/>
</dbReference>
<evidence type="ECO:0000256" key="8">
    <source>
        <dbReference type="ARBA" id="ARBA00023136"/>
    </source>
</evidence>
<dbReference type="PANTHER" id="PTHR48063:SF29">
    <property type="entry name" value="LRR RECEPTOR-LIKE KINASE FAMILY PROTEIN"/>
    <property type="match status" value="1"/>
</dbReference>
<gene>
    <name evidence="13" type="primary">FON1_0</name>
    <name evidence="13" type="ORF">CK203_058891</name>
</gene>
<dbReference type="Proteomes" id="UP000288805">
    <property type="component" value="Unassembled WGS sequence"/>
</dbReference>
<evidence type="ECO:0000256" key="2">
    <source>
        <dbReference type="ARBA" id="ARBA00009592"/>
    </source>
</evidence>
<keyword evidence="13" id="KW-0418">Kinase</keyword>
<keyword evidence="10" id="KW-0325">Glycoprotein</keyword>
<keyword evidence="7 12" id="KW-1133">Transmembrane helix</keyword>
<feature type="transmembrane region" description="Helical" evidence="12">
    <location>
        <begin position="174"/>
        <end position="197"/>
    </location>
</feature>
<dbReference type="InterPro" id="IPR046956">
    <property type="entry name" value="RLP23-like"/>
</dbReference>
<comment type="caution">
    <text evidence="13">The sequence shown here is derived from an EMBL/GenBank/DDBJ whole genome shotgun (WGS) entry which is preliminary data.</text>
</comment>
<evidence type="ECO:0000256" key="6">
    <source>
        <dbReference type="ARBA" id="ARBA00022737"/>
    </source>
</evidence>
<keyword evidence="4 12" id="KW-0812">Transmembrane</keyword>
<comment type="subcellular location">
    <subcellularLocation>
        <location evidence="1">Membrane</location>
        <topology evidence="1">Single-pass type I membrane protein</topology>
    </subcellularLocation>
</comment>
<evidence type="ECO:0000256" key="10">
    <source>
        <dbReference type="ARBA" id="ARBA00023180"/>
    </source>
</evidence>
<accession>A0A438FS53</accession>
<comment type="similarity">
    <text evidence="2">Belongs to the RLP family.</text>
</comment>
<evidence type="ECO:0000256" key="4">
    <source>
        <dbReference type="ARBA" id="ARBA00022692"/>
    </source>
</evidence>
<dbReference type="AlphaFoldDB" id="A0A438FS53"/>
<evidence type="ECO:0000256" key="3">
    <source>
        <dbReference type="ARBA" id="ARBA00022614"/>
    </source>
</evidence>
<feature type="compositionally biased region" description="Basic and acidic residues" evidence="11">
    <location>
        <begin position="153"/>
        <end position="164"/>
    </location>
</feature>
<keyword evidence="5" id="KW-0732">Signal</keyword>
<evidence type="ECO:0000256" key="5">
    <source>
        <dbReference type="ARBA" id="ARBA00022729"/>
    </source>
</evidence>
<dbReference type="EMBL" id="QGNW01000760">
    <property type="protein sequence ID" value="RVW62790.1"/>
    <property type="molecule type" value="Genomic_DNA"/>
</dbReference>
<dbReference type="InterPro" id="IPR001611">
    <property type="entry name" value="Leu-rich_rpt"/>
</dbReference>
<feature type="region of interest" description="Disordered" evidence="11">
    <location>
        <begin position="143"/>
        <end position="167"/>
    </location>
</feature>
<organism evidence="13 14">
    <name type="scientific">Vitis vinifera</name>
    <name type="common">Grape</name>
    <dbReference type="NCBI Taxonomy" id="29760"/>
    <lineage>
        <taxon>Eukaryota</taxon>
        <taxon>Viridiplantae</taxon>
        <taxon>Streptophyta</taxon>
        <taxon>Embryophyta</taxon>
        <taxon>Tracheophyta</taxon>
        <taxon>Spermatophyta</taxon>
        <taxon>Magnoliopsida</taxon>
        <taxon>eudicotyledons</taxon>
        <taxon>Gunneridae</taxon>
        <taxon>Pentapetalae</taxon>
        <taxon>rosids</taxon>
        <taxon>Vitales</taxon>
        <taxon>Vitaceae</taxon>
        <taxon>Viteae</taxon>
        <taxon>Vitis</taxon>
    </lineage>
</organism>
<dbReference type="PANTHER" id="PTHR48063">
    <property type="entry name" value="LRR RECEPTOR-LIKE KINASE"/>
    <property type="match status" value="1"/>
</dbReference>
<name>A0A438FS53_VITVI</name>
<dbReference type="SUPFAM" id="SSF52058">
    <property type="entry name" value="L domain-like"/>
    <property type="match status" value="1"/>
</dbReference>
<evidence type="ECO:0000313" key="13">
    <source>
        <dbReference type="EMBL" id="RVW62790.1"/>
    </source>
</evidence>
<keyword evidence="9 13" id="KW-0675">Receptor</keyword>
<evidence type="ECO:0000256" key="11">
    <source>
        <dbReference type="SAM" id="MobiDB-lite"/>
    </source>
</evidence>